<keyword evidence="3" id="KW-1185">Reference proteome</keyword>
<dbReference type="GO" id="GO:0016491">
    <property type="term" value="F:oxidoreductase activity"/>
    <property type="evidence" value="ECO:0007669"/>
    <property type="project" value="InterPro"/>
</dbReference>
<dbReference type="PANTHER" id="PTHR42923:SF47">
    <property type="entry name" value="BLR3003 PROTEIN"/>
    <property type="match status" value="1"/>
</dbReference>
<dbReference type="Gene3D" id="3.50.50.60">
    <property type="entry name" value="FAD/NAD(P)-binding domain"/>
    <property type="match status" value="1"/>
</dbReference>
<dbReference type="PANTHER" id="PTHR42923">
    <property type="entry name" value="PROTOPORPHYRINOGEN OXIDASE"/>
    <property type="match status" value="1"/>
</dbReference>
<organism evidence="2 3">
    <name type="scientific">Noviherbaspirillum denitrificans</name>
    <dbReference type="NCBI Taxonomy" id="1968433"/>
    <lineage>
        <taxon>Bacteria</taxon>
        <taxon>Pseudomonadati</taxon>
        <taxon>Pseudomonadota</taxon>
        <taxon>Betaproteobacteria</taxon>
        <taxon>Burkholderiales</taxon>
        <taxon>Oxalobacteraceae</taxon>
        <taxon>Noviherbaspirillum</taxon>
    </lineage>
</organism>
<gene>
    <name evidence="2" type="ORF">AYR66_12985</name>
</gene>
<comment type="caution">
    <text evidence="2">The sequence shown here is derived from an EMBL/GenBank/DDBJ whole genome shotgun (WGS) entry which is preliminary data.</text>
</comment>
<dbReference type="Proteomes" id="UP000197535">
    <property type="component" value="Unassembled WGS sequence"/>
</dbReference>
<evidence type="ECO:0000313" key="2">
    <source>
        <dbReference type="EMBL" id="OWW20273.1"/>
    </source>
</evidence>
<evidence type="ECO:0000259" key="1">
    <source>
        <dbReference type="Pfam" id="PF01593"/>
    </source>
</evidence>
<dbReference type="InterPro" id="IPR002937">
    <property type="entry name" value="Amino_oxidase"/>
</dbReference>
<sequence>MEDLRARMSMRRVAVVGGGWAGCAAAAELTGQGAAVTLFEAARTLGGRARAVDIDGKLLDNGQHILLGAYSESLRLMRFVGINPDEAMLRLPLQMRYPEGTGMRFVTPRLPAPLHMLAGLLAATGLQGADKMALARFSTTARWMDWKLNVDCSVAELLDRFDQTDRLTHLMWRPLCIAALNTPPERASAQVFLNVLRDSLGARRAASDMLIPRVDLTTLFPERAGAFVEQRGGSVRCGTLVRQIARDGAQWRVEVGGATESFDAIVIATSPSAAATLLEGVADIPMLAAFDYEPITTCYLQYAPNLRLNHAIHALEEQPERDEWGQFVFDRGLLDPQRAGLLAVVVSASREAITPGHDALASSVAAQLARAFRRPELAAPEWSKVITEKRATFSCRPGLVRPANDTGIPGLVLAGDYTACDYPATIESAIRSGVLAARVIA</sequence>
<dbReference type="RefSeq" id="WP_088707158.1">
    <property type="nucleotide sequence ID" value="NZ_LSTO01000001.1"/>
</dbReference>
<dbReference type="AlphaFoldDB" id="A0A254TI77"/>
<dbReference type="OrthoDB" id="7849608at2"/>
<dbReference type="PROSITE" id="PS51257">
    <property type="entry name" value="PROKAR_LIPOPROTEIN"/>
    <property type="match status" value="1"/>
</dbReference>
<reference evidence="2 3" key="1">
    <citation type="submission" date="2016-02" db="EMBL/GenBank/DDBJ databases">
        <authorList>
            <person name="Wen L."/>
            <person name="He K."/>
            <person name="Yang H."/>
        </authorList>
    </citation>
    <scope>NUCLEOTIDE SEQUENCE [LARGE SCALE GENOMIC DNA]</scope>
    <source>
        <strain evidence="2 3">TSA40</strain>
    </source>
</reference>
<proteinExistence type="predicted"/>
<dbReference type="InterPro" id="IPR036188">
    <property type="entry name" value="FAD/NAD-bd_sf"/>
</dbReference>
<feature type="domain" description="Amine oxidase" evidence="1">
    <location>
        <begin position="21"/>
        <end position="440"/>
    </location>
</feature>
<evidence type="ECO:0000313" key="3">
    <source>
        <dbReference type="Proteomes" id="UP000197535"/>
    </source>
</evidence>
<dbReference type="Pfam" id="PF01593">
    <property type="entry name" value="Amino_oxidase"/>
    <property type="match status" value="1"/>
</dbReference>
<dbReference type="InterPro" id="IPR050464">
    <property type="entry name" value="Zeta_carotene_desat/Oxidored"/>
</dbReference>
<dbReference type="NCBIfam" id="TIGR03467">
    <property type="entry name" value="HpnE"/>
    <property type="match status" value="1"/>
</dbReference>
<name>A0A254TI77_9BURK</name>
<accession>A0A254TI77</accession>
<dbReference type="SUPFAM" id="SSF51905">
    <property type="entry name" value="FAD/NAD(P)-binding domain"/>
    <property type="match status" value="1"/>
</dbReference>
<dbReference type="InterPro" id="IPR017830">
    <property type="entry name" value="SQase_HpnE"/>
</dbReference>
<dbReference type="EMBL" id="LSTO01000001">
    <property type="protein sequence ID" value="OWW20273.1"/>
    <property type="molecule type" value="Genomic_DNA"/>
</dbReference>
<protein>
    <submittedName>
        <fullName evidence="2">Phytoene dehydrogenase</fullName>
    </submittedName>
</protein>